<accession>A0AAX2GVI1</accession>
<dbReference type="GO" id="GO:0005886">
    <property type="term" value="C:plasma membrane"/>
    <property type="evidence" value="ECO:0007669"/>
    <property type="project" value="TreeGrafter"/>
</dbReference>
<dbReference type="Proteomes" id="UP000215539">
    <property type="component" value="Chromosome 1"/>
</dbReference>
<gene>
    <name evidence="3" type="ORF">SAMEA44541418_00487</name>
</gene>
<dbReference type="PANTHER" id="PTHR34980">
    <property type="entry name" value="INNER MEMBRANE PROTEIN-RELATED-RELATED"/>
    <property type="match status" value="1"/>
</dbReference>
<feature type="region of interest" description="Disordered" evidence="1">
    <location>
        <begin position="125"/>
        <end position="155"/>
    </location>
</feature>
<sequence>MFKAPFSFNGRIRRLEYALSALIAGVVSSIYTNIVILIVVGMSESVQNDETIVWIMLIAFLLYFPFLLWFSWAQNAKRCHDVGVSGWYQLIPFYGIYLLFAEGQYGTNPYGKNPKETTYLFNTTDLSPQSNDSHNSSASSYDDRKDEYASGSLNN</sequence>
<keyword evidence="2" id="KW-0472">Membrane</keyword>
<protein>
    <submittedName>
        <fullName evidence="3">Predicted membrane protein</fullName>
    </submittedName>
</protein>
<name>A0AAX2GVI1_9FLAO</name>
<feature type="transmembrane region" description="Helical" evidence="2">
    <location>
        <begin position="21"/>
        <end position="40"/>
    </location>
</feature>
<evidence type="ECO:0000313" key="3">
    <source>
        <dbReference type="EMBL" id="SNV04750.1"/>
    </source>
</evidence>
<feature type="transmembrane region" description="Helical" evidence="2">
    <location>
        <begin position="52"/>
        <end position="70"/>
    </location>
</feature>
<dbReference type="EMBL" id="LT906449">
    <property type="protein sequence ID" value="SNV04750.1"/>
    <property type="molecule type" value="Genomic_DNA"/>
</dbReference>
<dbReference type="Pfam" id="PF05656">
    <property type="entry name" value="DUF805"/>
    <property type="match status" value="1"/>
</dbReference>
<keyword evidence="2" id="KW-1133">Transmembrane helix</keyword>
<keyword evidence="2" id="KW-0812">Transmembrane</keyword>
<organism evidence="3 4">
    <name type="scientific">Capnocytophaga haemolytica</name>
    <dbReference type="NCBI Taxonomy" id="45243"/>
    <lineage>
        <taxon>Bacteria</taxon>
        <taxon>Pseudomonadati</taxon>
        <taxon>Bacteroidota</taxon>
        <taxon>Flavobacteriia</taxon>
        <taxon>Flavobacteriales</taxon>
        <taxon>Flavobacteriaceae</taxon>
        <taxon>Capnocytophaga</taxon>
    </lineage>
</organism>
<dbReference type="InterPro" id="IPR008523">
    <property type="entry name" value="DUF805"/>
</dbReference>
<reference evidence="3 4" key="1">
    <citation type="submission" date="2017-06" db="EMBL/GenBank/DDBJ databases">
        <authorList>
            <consortium name="Pathogen Informatics"/>
        </authorList>
    </citation>
    <scope>NUCLEOTIDE SEQUENCE [LARGE SCALE GENOMIC DNA]</scope>
    <source>
        <strain evidence="3 4">NCTC12947</strain>
    </source>
</reference>
<evidence type="ECO:0000256" key="1">
    <source>
        <dbReference type="SAM" id="MobiDB-lite"/>
    </source>
</evidence>
<dbReference type="AlphaFoldDB" id="A0AAX2GVI1"/>
<feature type="compositionally biased region" description="Low complexity" evidence="1">
    <location>
        <begin position="127"/>
        <end position="140"/>
    </location>
</feature>
<proteinExistence type="predicted"/>
<evidence type="ECO:0000256" key="2">
    <source>
        <dbReference type="SAM" id="Phobius"/>
    </source>
</evidence>
<dbReference type="PANTHER" id="PTHR34980:SF3">
    <property type="entry name" value="BLR8105 PROTEIN"/>
    <property type="match status" value="1"/>
</dbReference>
<dbReference type="RefSeq" id="WP_074860695.1">
    <property type="nucleotide sequence ID" value="NZ_CP014227.1"/>
</dbReference>
<evidence type="ECO:0000313" key="4">
    <source>
        <dbReference type="Proteomes" id="UP000215539"/>
    </source>
</evidence>